<comment type="caution">
    <text evidence="2">The sequence shown here is derived from an EMBL/GenBank/DDBJ whole genome shotgun (WGS) entry which is preliminary data.</text>
</comment>
<proteinExistence type="predicted"/>
<name>A0A2P6SHT8_ROSCH</name>
<dbReference type="Proteomes" id="UP000238479">
    <property type="component" value="Chromosome 1"/>
</dbReference>
<keyword evidence="3" id="KW-1185">Reference proteome</keyword>
<evidence type="ECO:0000313" key="3">
    <source>
        <dbReference type="Proteomes" id="UP000238479"/>
    </source>
</evidence>
<evidence type="ECO:0000256" key="1">
    <source>
        <dbReference type="SAM" id="Phobius"/>
    </source>
</evidence>
<evidence type="ECO:0000313" key="2">
    <source>
        <dbReference type="EMBL" id="PRQ58206.1"/>
    </source>
</evidence>
<organism evidence="2 3">
    <name type="scientific">Rosa chinensis</name>
    <name type="common">China rose</name>
    <dbReference type="NCBI Taxonomy" id="74649"/>
    <lineage>
        <taxon>Eukaryota</taxon>
        <taxon>Viridiplantae</taxon>
        <taxon>Streptophyta</taxon>
        <taxon>Embryophyta</taxon>
        <taxon>Tracheophyta</taxon>
        <taxon>Spermatophyta</taxon>
        <taxon>Magnoliopsida</taxon>
        <taxon>eudicotyledons</taxon>
        <taxon>Gunneridae</taxon>
        <taxon>Pentapetalae</taxon>
        <taxon>rosids</taxon>
        <taxon>fabids</taxon>
        <taxon>Rosales</taxon>
        <taxon>Rosaceae</taxon>
        <taxon>Rosoideae</taxon>
        <taxon>Rosoideae incertae sedis</taxon>
        <taxon>Rosa</taxon>
    </lineage>
</organism>
<protein>
    <submittedName>
        <fullName evidence="2">Uncharacterized protein</fullName>
    </submittedName>
</protein>
<feature type="transmembrane region" description="Helical" evidence="1">
    <location>
        <begin position="25"/>
        <end position="43"/>
    </location>
</feature>
<keyword evidence="1" id="KW-0812">Transmembrane</keyword>
<keyword evidence="1" id="KW-0472">Membrane</keyword>
<dbReference type="AlphaFoldDB" id="A0A2P6SHT8"/>
<dbReference type="EMBL" id="PDCK01000039">
    <property type="protein sequence ID" value="PRQ58206.1"/>
    <property type="molecule type" value="Genomic_DNA"/>
</dbReference>
<reference evidence="2 3" key="1">
    <citation type="journal article" date="2018" name="Nat. Genet.">
        <title>The Rosa genome provides new insights in the design of modern roses.</title>
        <authorList>
            <person name="Bendahmane M."/>
        </authorList>
    </citation>
    <scope>NUCLEOTIDE SEQUENCE [LARGE SCALE GENOMIC DNA]</scope>
    <source>
        <strain evidence="3">cv. Old Blush</strain>
    </source>
</reference>
<keyword evidence="1" id="KW-1133">Transmembrane helix</keyword>
<dbReference type="Gramene" id="PRQ58206">
    <property type="protein sequence ID" value="PRQ58206"/>
    <property type="gene ID" value="RchiOBHm_Chr1g0356741"/>
</dbReference>
<sequence>MEGRRSGLVHESSSSQVYAICFKKIHPVLVFFYYFLLDLLFIYEFGICMKSCVLVNLLEEVSNEGGSTWRGFEIGI</sequence>
<accession>A0A2P6SHT8</accession>
<gene>
    <name evidence="2" type="ORF">RchiOBHm_Chr1g0356741</name>
</gene>